<dbReference type="EMBL" id="JAUYVH010000007">
    <property type="protein sequence ID" value="MDQ9171226.1"/>
    <property type="molecule type" value="Genomic_DNA"/>
</dbReference>
<reference evidence="1 2" key="1">
    <citation type="submission" date="2023-08" db="EMBL/GenBank/DDBJ databases">
        <title>Oxalobacteraceae gen .nov., isolated from river sludge outside the plant.</title>
        <authorList>
            <person name="Zhao S.Y."/>
        </authorList>
    </citation>
    <scope>NUCLEOTIDE SEQUENCE [LARGE SCALE GENOMIC DNA]</scope>
    <source>
        <strain evidence="1 2">R-40</strain>
    </source>
</reference>
<evidence type="ECO:0000313" key="2">
    <source>
        <dbReference type="Proteomes" id="UP001225596"/>
    </source>
</evidence>
<proteinExistence type="predicted"/>
<organism evidence="1 2">
    <name type="scientific">Keguizhuia sedimenti</name>
    <dbReference type="NCBI Taxonomy" id="3064264"/>
    <lineage>
        <taxon>Bacteria</taxon>
        <taxon>Pseudomonadati</taxon>
        <taxon>Pseudomonadota</taxon>
        <taxon>Betaproteobacteria</taxon>
        <taxon>Burkholderiales</taxon>
        <taxon>Oxalobacteraceae</taxon>
        <taxon>Keguizhuia</taxon>
    </lineage>
</organism>
<name>A0ABU1BS47_9BURK</name>
<gene>
    <name evidence="1" type="ORF">Q8A64_12500</name>
</gene>
<evidence type="ECO:0000313" key="1">
    <source>
        <dbReference type="EMBL" id="MDQ9171226.1"/>
    </source>
</evidence>
<sequence>MKMLECDIAHDNGCLLESDIIDLVGSVPATQYSLESDCKILERGDFHLAIADLDLPNQAALHQLIVRGEQPSHADVANQPIKKLHSLEGNAARYTFQTL</sequence>
<dbReference type="RefSeq" id="WP_338437160.1">
    <property type="nucleotide sequence ID" value="NZ_JAUYVH010000007.1"/>
</dbReference>
<accession>A0ABU1BS47</accession>
<comment type="caution">
    <text evidence="1">The sequence shown here is derived from an EMBL/GenBank/DDBJ whole genome shotgun (WGS) entry which is preliminary data.</text>
</comment>
<keyword evidence="2" id="KW-1185">Reference proteome</keyword>
<protein>
    <submittedName>
        <fullName evidence="1">Uncharacterized protein</fullName>
    </submittedName>
</protein>
<dbReference type="Proteomes" id="UP001225596">
    <property type="component" value="Unassembled WGS sequence"/>
</dbReference>